<accession>A0AAD4UI91</accession>
<dbReference type="EMBL" id="JAKZEL010000002">
    <property type="protein sequence ID" value="KAI4545761.1"/>
    <property type="molecule type" value="Genomic_DNA"/>
</dbReference>
<gene>
    <name evidence="1" type="ORF">MG293_002316</name>
</gene>
<protein>
    <submittedName>
        <fullName evidence="1">Uncharacterized protein</fullName>
    </submittedName>
</protein>
<keyword evidence="2" id="KW-1185">Reference proteome</keyword>
<evidence type="ECO:0000313" key="2">
    <source>
        <dbReference type="Proteomes" id="UP001214576"/>
    </source>
</evidence>
<organism evidence="1 2">
    <name type="scientific">Ovis ammon polii</name>
    <dbReference type="NCBI Taxonomy" id="230172"/>
    <lineage>
        <taxon>Eukaryota</taxon>
        <taxon>Metazoa</taxon>
        <taxon>Chordata</taxon>
        <taxon>Craniata</taxon>
        <taxon>Vertebrata</taxon>
        <taxon>Euteleostomi</taxon>
        <taxon>Mammalia</taxon>
        <taxon>Eutheria</taxon>
        <taxon>Laurasiatheria</taxon>
        <taxon>Artiodactyla</taxon>
        <taxon>Ruminantia</taxon>
        <taxon>Pecora</taxon>
        <taxon>Bovidae</taxon>
        <taxon>Caprinae</taxon>
        <taxon>Ovis</taxon>
    </lineage>
</organism>
<proteinExistence type="predicted"/>
<reference evidence="1" key="1">
    <citation type="submission" date="2022-03" db="EMBL/GenBank/DDBJ databases">
        <title>Genomic analyses of argali, domestic sheep and their hybrids provide insights into chromosomal evolution, heterosis and genetic basis of agronomic traits.</title>
        <authorList>
            <person name="Li M."/>
        </authorList>
    </citation>
    <scope>NUCLEOTIDE SEQUENCE</scope>
    <source>
        <strain evidence="1">CAU-MHL-2022a</strain>
        <tissue evidence="1">Skin</tissue>
    </source>
</reference>
<evidence type="ECO:0000313" key="1">
    <source>
        <dbReference type="EMBL" id="KAI4545761.1"/>
    </source>
</evidence>
<name>A0AAD4UI91_OVIAM</name>
<comment type="caution">
    <text evidence="1">The sequence shown here is derived from an EMBL/GenBank/DDBJ whole genome shotgun (WGS) entry which is preliminary data.</text>
</comment>
<dbReference type="AlphaFoldDB" id="A0AAD4UI91"/>
<sequence length="269" mass="28507">MLPRFWTRAPHAPLSHGPTSYSVSPAAAEAFQGRLKENIFLTAAVSFGKAHHTIPVAVEILEASTQVQQVFHANCSCPVSWGLLGPTSSPLPPPSGNFSFGMQALCPAPQELAWGPHWVPEGSCQPFEQGEVIHEEGRWTQSGLPRVLVESRPQTLRPEEGRASREQGCAAGCGGVILPMPGCPGTQADALREGSCQRVCTLGNVKSEVDPTPELPEAASVSTAKPGLGTDFTTYEATVPTGRAVYPPGVATLVRSLEPVVRNVSPERS</sequence>
<dbReference type="Proteomes" id="UP001214576">
    <property type="component" value="Unassembled WGS sequence"/>
</dbReference>